<protein>
    <submittedName>
        <fullName evidence="2">Crotonase/enoyl-CoA hydratase family protein</fullName>
    </submittedName>
</protein>
<dbReference type="Proteomes" id="UP001366060">
    <property type="component" value="Unassembled WGS sequence"/>
</dbReference>
<dbReference type="EMBL" id="JBAKBA010000057">
    <property type="protein sequence ID" value="MEL0660784.1"/>
    <property type="molecule type" value="Genomic_DNA"/>
</dbReference>
<reference evidence="2 3" key="1">
    <citation type="submission" date="2024-02" db="EMBL/GenBank/DDBJ databases">
        <title>Bacteria isolated from the canopy kelp, Nereocystis luetkeana.</title>
        <authorList>
            <person name="Pfister C.A."/>
            <person name="Younker I.T."/>
            <person name="Light S.H."/>
        </authorList>
    </citation>
    <scope>NUCLEOTIDE SEQUENCE [LARGE SCALE GENOMIC DNA]</scope>
    <source>
        <strain evidence="2 3">TI.2.07</strain>
    </source>
</reference>
<dbReference type="PANTHER" id="PTHR11941">
    <property type="entry name" value="ENOYL-COA HYDRATASE-RELATED"/>
    <property type="match status" value="1"/>
</dbReference>
<evidence type="ECO:0000256" key="1">
    <source>
        <dbReference type="ARBA" id="ARBA00005254"/>
    </source>
</evidence>
<dbReference type="NCBIfam" id="NF006452">
    <property type="entry name" value="PRK08788.1"/>
    <property type="match status" value="1"/>
</dbReference>
<gene>
    <name evidence="2" type="ORF">V6255_16750</name>
</gene>
<accession>A0ABU9HFU8</accession>
<dbReference type="Gene3D" id="6.20.390.30">
    <property type="match status" value="1"/>
</dbReference>
<name>A0ABU9HFU8_9GAMM</name>
<dbReference type="RefSeq" id="WP_341629170.1">
    <property type="nucleotide sequence ID" value="NZ_JBAKBA010000057.1"/>
</dbReference>
<comment type="caution">
    <text evidence="2">The sequence shown here is derived from an EMBL/GenBank/DDBJ whole genome shotgun (WGS) entry which is preliminary data.</text>
</comment>
<organism evidence="2 3">
    <name type="scientific">Psychromonas arctica</name>
    <dbReference type="NCBI Taxonomy" id="168275"/>
    <lineage>
        <taxon>Bacteria</taxon>
        <taxon>Pseudomonadati</taxon>
        <taxon>Pseudomonadota</taxon>
        <taxon>Gammaproteobacteria</taxon>
        <taxon>Alteromonadales</taxon>
        <taxon>Psychromonadaceae</taxon>
        <taxon>Psychromonas</taxon>
    </lineage>
</organism>
<evidence type="ECO:0000313" key="3">
    <source>
        <dbReference type="Proteomes" id="UP001366060"/>
    </source>
</evidence>
<proteinExistence type="inferred from homology"/>
<sequence>MDNLARVTNLHVTTTENIPANQYIQLKTHYDEKYKAGWYYMHAKPRPCFTALLLDEITAYQRSVKAEMEASNQQKYSYLIASSSVDNVFNLGGDLAVFLQLIKNKDRDGLLHYAIKCIDTLYRNMIHLDCELTTIALVQGDALGGGFEGALSSNVLIAERGTKLGLPEVLFNLFPGMGAYSLLTRKVGPSKAEEIILSGKLYLAEELYDLGIVDILAEKGEGEMAVYQYIKTAERKENSYQAMRKVKDICNPIPYKELLDVTKVWVESALNITNKDLRMIEKLVMRQTANNV</sequence>
<dbReference type="Pfam" id="PF00378">
    <property type="entry name" value="ECH_1"/>
    <property type="match status" value="1"/>
</dbReference>
<keyword evidence="3" id="KW-1185">Reference proteome</keyword>
<dbReference type="InterPro" id="IPR001753">
    <property type="entry name" value="Enoyl-CoA_hydra/iso"/>
</dbReference>
<dbReference type="PANTHER" id="PTHR11941:SF54">
    <property type="entry name" value="ENOYL-COA HYDRATASE, MITOCHONDRIAL"/>
    <property type="match status" value="1"/>
</dbReference>
<comment type="similarity">
    <text evidence="1">Belongs to the enoyl-CoA hydratase/isomerase family.</text>
</comment>
<dbReference type="InterPro" id="IPR029045">
    <property type="entry name" value="ClpP/crotonase-like_dom_sf"/>
</dbReference>
<dbReference type="SUPFAM" id="SSF52096">
    <property type="entry name" value="ClpP/crotonase"/>
    <property type="match status" value="1"/>
</dbReference>
<dbReference type="CDD" id="cd06558">
    <property type="entry name" value="crotonase-like"/>
    <property type="match status" value="1"/>
</dbReference>
<dbReference type="Gene3D" id="3.90.226.10">
    <property type="entry name" value="2-enoyl-CoA Hydratase, Chain A, domain 1"/>
    <property type="match status" value="1"/>
</dbReference>
<evidence type="ECO:0000313" key="2">
    <source>
        <dbReference type="EMBL" id="MEL0660784.1"/>
    </source>
</evidence>